<protein>
    <recommendedName>
        <fullName evidence="3">DUF488 domain-containing protein</fullName>
    </recommendedName>
</protein>
<proteinExistence type="predicted"/>
<dbReference type="PANTHER" id="PTHR39337">
    <property type="entry name" value="BLR5642 PROTEIN"/>
    <property type="match status" value="1"/>
</dbReference>
<dbReference type="InterPro" id="IPR007438">
    <property type="entry name" value="DUF488"/>
</dbReference>
<organism evidence="1 2">
    <name type="scientific">Thalassospira tepidiphila MCCC 1A03514</name>
    <dbReference type="NCBI Taxonomy" id="1177930"/>
    <lineage>
        <taxon>Bacteria</taxon>
        <taxon>Pseudomonadati</taxon>
        <taxon>Pseudomonadota</taxon>
        <taxon>Alphaproteobacteria</taxon>
        <taxon>Rhodospirillales</taxon>
        <taxon>Thalassospiraceae</taxon>
        <taxon>Thalassospira</taxon>
    </lineage>
</organism>
<comment type="caution">
    <text evidence="1">The sequence shown here is derived from an EMBL/GenBank/DDBJ whole genome shotgun (WGS) entry which is preliminary data.</text>
</comment>
<evidence type="ECO:0000313" key="1">
    <source>
        <dbReference type="EMBL" id="OAZ10801.1"/>
    </source>
</evidence>
<gene>
    <name evidence="1" type="ORF">TH4_04435</name>
</gene>
<dbReference type="Proteomes" id="UP000094009">
    <property type="component" value="Unassembled WGS sequence"/>
</dbReference>
<dbReference type="Pfam" id="PF04343">
    <property type="entry name" value="DUF488"/>
    <property type="match status" value="1"/>
</dbReference>
<dbReference type="AlphaFoldDB" id="A0A853L210"/>
<reference evidence="1 2" key="1">
    <citation type="submission" date="2014-07" db="EMBL/GenBank/DDBJ databases">
        <title>Draft genome sequence of Thalassospira tepidiphila 1-1B.</title>
        <authorList>
            <person name="Lai Q."/>
            <person name="Shao Z."/>
        </authorList>
    </citation>
    <scope>NUCLEOTIDE SEQUENCE [LARGE SCALE GENOMIC DNA]</scope>
    <source>
        <strain evidence="1 2">MCCC 1A03514</strain>
    </source>
</reference>
<evidence type="ECO:0008006" key="3">
    <source>
        <dbReference type="Google" id="ProtNLM"/>
    </source>
</evidence>
<accession>A0A853L210</accession>
<dbReference type="PANTHER" id="PTHR39337:SF1">
    <property type="entry name" value="BLR5642 PROTEIN"/>
    <property type="match status" value="1"/>
</dbReference>
<sequence>MMKVLKGRPSGRSFCIWAKAVDCFALASKCELSCASVMSDPNNAKSTSSGRLIYTVGYAGHDRESLLALFKAHRITAVADIRTFKRSSYWTAFDSDSFGPFLRENGIAYVFMGDVMGGKPQVPELYPDGQLDYGLMADQPDFKSGIERLVSGAEKYRICLMCAERDPLDCHRTLLIAPPLKDAGLDLCHLVDGRVESQAETDARMIAINGGDVPDLFAAAAPDPDAEAKLALARQIKRVAPKAEDAIKRR</sequence>
<evidence type="ECO:0000313" key="2">
    <source>
        <dbReference type="Proteomes" id="UP000094009"/>
    </source>
</evidence>
<dbReference type="EMBL" id="JPVZ01000002">
    <property type="protein sequence ID" value="OAZ10801.1"/>
    <property type="molecule type" value="Genomic_DNA"/>
</dbReference>
<name>A0A853L210_9PROT</name>